<dbReference type="EMBL" id="CP073078">
    <property type="protein sequence ID" value="QUD87823.1"/>
    <property type="molecule type" value="Genomic_DNA"/>
</dbReference>
<dbReference type="InterPro" id="IPR037925">
    <property type="entry name" value="FlgE/F/G-like"/>
</dbReference>
<dbReference type="Pfam" id="PF06429">
    <property type="entry name" value="Flg_bbr_C"/>
    <property type="match status" value="1"/>
</dbReference>
<dbReference type="RefSeq" id="WP_211937874.1">
    <property type="nucleotide sequence ID" value="NZ_CP073078.1"/>
</dbReference>
<organism evidence="8 9">
    <name type="scientific">Phenylobacterium montanum</name>
    <dbReference type="NCBI Taxonomy" id="2823693"/>
    <lineage>
        <taxon>Bacteria</taxon>
        <taxon>Pseudomonadati</taxon>
        <taxon>Pseudomonadota</taxon>
        <taxon>Alphaproteobacteria</taxon>
        <taxon>Caulobacterales</taxon>
        <taxon>Caulobacteraceae</taxon>
        <taxon>Phenylobacterium</taxon>
    </lineage>
</organism>
<dbReference type="Pfam" id="PF00460">
    <property type="entry name" value="Flg_bb_rod"/>
    <property type="match status" value="1"/>
</dbReference>
<proteinExistence type="inferred from homology"/>
<dbReference type="InterPro" id="IPR019776">
    <property type="entry name" value="Flagellar_basal_body_rod_CS"/>
</dbReference>
<evidence type="ECO:0000256" key="3">
    <source>
        <dbReference type="ARBA" id="ARBA00023143"/>
    </source>
</evidence>
<accession>A0A975FYJ2</accession>
<comment type="subunit">
    <text evidence="4">The basal body constitutes a major portion of the flagellar organelle and consists of five rings (E,L,P,S, and M) mounted on a central rod. The rod consists of about 26 subunits of FlgG in the distal portion, and FlgB, FlgC and FlgF are thought to build up the proximal portion of the rod with about 6 subunits each.</text>
</comment>
<name>A0A975FYJ2_9CAUL</name>
<reference evidence="8" key="1">
    <citation type="submission" date="2021-04" db="EMBL/GenBank/DDBJ databases">
        <title>The complete genome sequence of Caulobacter sp. S6.</title>
        <authorList>
            <person name="Tang Y."/>
            <person name="Ouyang W."/>
            <person name="Liu Q."/>
            <person name="Huang B."/>
            <person name="Guo Z."/>
            <person name="Lei P."/>
        </authorList>
    </citation>
    <scope>NUCLEOTIDE SEQUENCE</scope>
    <source>
        <strain evidence="8">S6</strain>
    </source>
</reference>
<keyword evidence="8" id="KW-0282">Flagellum</keyword>
<comment type="similarity">
    <text evidence="2 4">Belongs to the flagella basal body rod proteins family.</text>
</comment>
<dbReference type="NCBIfam" id="TIGR03506">
    <property type="entry name" value="FlgEFG_subfam"/>
    <property type="match status" value="2"/>
</dbReference>
<evidence type="ECO:0000256" key="4">
    <source>
        <dbReference type="RuleBase" id="RU362116"/>
    </source>
</evidence>
<gene>
    <name evidence="8" type="primary">flgF</name>
    <name evidence="8" type="ORF">KCG34_22730</name>
</gene>
<dbReference type="AlphaFoldDB" id="A0A975FYJ2"/>
<feature type="domain" description="Flagellar basal-body/hook protein C-terminal" evidence="6">
    <location>
        <begin position="201"/>
        <end position="245"/>
    </location>
</feature>
<evidence type="ECO:0000259" key="5">
    <source>
        <dbReference type="Pfam" id="PF00460"/>
    </source>
</evidence>
<dbReference type="KEGG" id="caul:KCG34_22730"/>
<dbReference type="InterPro" id="IPR012836">
    <property type="entry name" value="FlgF"/>
</dbReference>
<comment type="subcellular location">
    <subcellularLocation>
        <location evidence="1 4">Bacterial flagellum basal body</location>
    </subcellularLocation>
</comment>
<dbReference type="PROSITE" id="PS00588">
    <property type="entry name" value="FLAGELLA_BB_ROD"/>
    <property type="match status" value="1"/>
</dbReference>
<evidence type="ECO:0000259" key="7">
    <source>
        <dbReference type="Pfam" id="PF22692"/>
    </source>
</evidence>
<dbReference type="PANTHER" id="PTHR30435">
    <property type="entry name" value="FLAGELLAR PROTEIN"/>
    <property type="match status" value="1"/>
</dbReference>
<dbReference type="NCBIfam" id="TIGR02490">
    <property type="entry name" value="flgF"/>
    <property type="match status" value="1"/>
</dbReference>
<dbReference type="GO" id="GO:0030694">
    <property type="term" value="C:bacterial-type flagellum basal body, rod"/>
    <property type="evidence" value="ECO:0007669"/>
    <property type="project" value="UniProtKB-UniRule"/>
</dbReference>
<keyword evidence="9" id="KW-1185">Reference proteome</keyword>
<evidence type="ECO:0000256" key="1">
    <source>
        <dbReference type="ARBA" id="ARBA00004117"/>
    </source>
</evidence>
<keyword evidence="3 4" id="KW-0975">Bacterial flagellum</keyword>
<dbReference type="Pfam" id="PF22692">
    <property type="entry name" value="LlgE_F_G_D1"/>
    <property type="match status" value="1"/>
</dbReference>
<evidence type="ECO:0000313" key="9">
    <source>
        <dbReference type="Proteomes" id="UP000676409"/>
    </source>
</evidence>
<dbReference type="GO" id="GO:0071978">
    <property type="term" value="P:bacterial-type flagellum-dependent swarming motility"/>
    <property type="evidence" value="ECO:0007669"/>
    <property type="project" value="TreeGrafter"/>
</dbReference>
<dbReference type="PANTHER" id="PTHR30435:SF19">
    <property type="entry name" value="FLAGELLAR BASAL-BODY ROD PROTEIN FLGG"/>
    <property type="match status" value="1"/>
</dbReference>
<feature type="domain" description="Flagellar hook protein FlgE/F/G-like D1" evidence="7">
    <location>
        <begin position="85"/>
        <end position="150"/>
    </location>
</feature>
<evidence type="ECO:0000256" key="2">
    <source>
        <dbReference type="ARBA" id="ARBA00009677"/>
    </source>
</evidence>
<evidence type="ECO:0000313" key="8">
    <source>
        <dbReference type="EMBL" id="QUD87823.1"/>
    </source>
</evidence>
<evidence type="ECO:0000259" key="6">
    <source>
        <dbReference type="Pfam" id="PF06429"/>
    </source>
</evidence>
<protein>
    <recommendedName>
        <fullName evidence="4">Flagellar basal-body rod protein FlgF</fullName>
    </recommendedName>
</protein>
<sequence length="251" mass="26425">MDNTMYVSLSRQMVLQRELDIVANNVANADTNGFKVESLTSEDDPVTPPKAIGQQATIQYTLDGAVARDFTQGSLTQTGGSLDVAITGKGFFQVQTASGVEYTRDGRFTLDAQGQLTTQSGNPVLDPNGAPISINSANGPVTIGRDGTITQKAPGQAQSQVTGKIGVVNFDSLSQLSKAGDGLYANTTNQTPQPATSATVQQGMLEASNVQPIVQITDLIRIQRAYEAVSQMISNTSDLSKSAIQRLGAVQ</sequence>
<dbReference type="InterPro" id="IPR001444">
    <property type="entry name" value="Flag_bb_rod_N"/>
</dbReference>
<dbReference type="Proteomes" id="UP000676409">
    <property type="component" value="Chromosome"/>
</dbReference>
<dbReference type="SUPFAM" id="SSF117143">
    <property type="entry name" value="Flagellar hook protein flgE"/>
    <property type="match status" value="1"/>
</dbReference>
<keyword evidence="8" id="KW-0969">Cilium</keyword>
<dbReference type="InterPro" id="IPR053967">
    <property type="entry name" value="LlgE_F_G-like_D1"/>
</dbReference>
<dbReference type="InterPro" id="IPR010930">
    <property type="entry name" value="Flg_bb/hook_C_dom"/>
</dbReference>
<keyword evidence="8" id="KW-0966">Cell projection</keyword>
<feature type="domain" description="Flagellar basal body rod protein N-terminal" evidence="5">
    <location>
        <begin position="5"/>
        <end position="35"/>
    </location>
</feature>
<dbReference type="InterPro" id="IPR020013">
    <property type="entry name" value="Flagellar_FlgE/F/G"/>
</dbReference>